<evidence type="ECO:0000256" key="1">
    <source>
        <dbReference type="ARBA" id="ARBA00004473"/>
    </source>
</evidence>
<dbReference type="InterPro" id="IPR018617">
    <property type="entry name" value="Ima1_N"/>
</dbReference>
<dbReference type="GO" id="GO:0005637">
    <property type="term" value="C:nuclear inner membrane"/>
    <property type="evidence" value="ECO:0007669"/>
    <property type="project" value="UniProtKB-SubCell"/>
</dbReference>
<evidence type="ECO:0000256" key="3">
    <source>
        <dbReference type="ARBA" id="ARBA00022692"/>
    </source>
</evidence>
<dbReference type="InterPro" id="IPR040041">
    <property type="entry name" value="TMEM201"/>
</dbReference>
<dbReference type="GO" id="GO:0051015">
    <property type="term" value="F:actin filament binding"/>
    <property type="evidence" value="ECO:0007669"/>
    <property type="project" value="TreeGrafter"/>
</dbReference>
<accession>A0A914Y5A7</accession>
<keyword evidence="6" id="KW-0539">Nucleus</keyword>
<evidence type="ECO:0000259" key="7">
    <source>
        <dbReference type="Pfam" id="PF09779"/>
    </source>
</evidence>
<feature type="domain" description="Ima1 N-terminal" evidence="7">
    <location>
        <begin position="5"/>
        <end position="69"/>
    </location>
</feature>
<protein>
    <submittedName>
        <fullName evidence="9">Ima1 N-terminal domain-containing protein</fullName>
    </submittedName>
</protein>
<name>A0A914Y5A7_9BILA</name>
<dbReference type="WBParaSite" id="PSU_v2.g14425.t1">
    <property type="protein sequence ID" value="PSU_v2.g14425.t1"/>
    <property type="gene ID" value="PSU_v2.g14425"/>
</dbReference>
<dbReference type="GO" id="GO:0030473">
    <property type="term" value="P:nuclear migration along microtubule"/>
    <property type="evidence" value="ECO:0007669"/>
    <property type="project" value="TreeGrafter"/>
</dbReference>
<keyword evidence="3" id="KW-0812">Transmembrane</keyword>
<keyword evidence="4" id="KW-1133">Transmembrane helix</keyword>
<keyword evidence="8" id="KW-1185">Reference proteome</keyword>
<evidence type="ECO:0000256" key="2">
    <source>
        <dbReference type="ARBA" id="ARBA00007600"/>
    </source>
</evidence>
<evidence type="ECO:0000256" key="5">
    <source>
        <dbReference type="ARBA" id="ARBA00023136"/>
    </source>
</evidence>
<evidence type="ECO:0000256" key="4">
    <source>
        <dbReference type="ARBA" id="ARBA00022989"/>
    </source>
</evidence>
<evidence type="ECO:0000313" key="9">
    <source>
        <dbReference type="WBParaSite" id="PSU_v2.g14425.t1"/>
    </source>
</evidence>
<evidence type="ECO:0000313" key="8">
    <source>
        <dbReference type="Proteomes" id="UP000887577"/>
    </source>
</evidence>
<proteinExistence type="inferred from homology"/>
<reference evidence="9" key="1">
    <citation type="submission" date="2022-11" db="UniProtKB">
        <authorList>
            <consortium name="WormBaseParasite"/>
        </authorList>
    </citation>
    <scope>IDENTIFICATION</scope>
</reference>
<keyword evidence="5" id="KW-0472">Membrane</keyword>
<dbReference type="PANTHER" id="PTHR28646">
    <property type="entry name" value="TRANSMEMBRANE PROTEIN 201"/>
    <property type="match status" value="1"/>
</dbReference>
<evidence type="ECO:0000256" key="6">
    <source>
        <dbReference type="ARBA" id="ARBA00023242"/>
    </source>
</evidence>
<dbReference type="PANTHER" id="PTHR28646:SF1">
    <property type="entry name" value="TRANSMEMBRANE PROTEIN 201"/>
    <property type="match status" value="1"/>
</dbReference>
<dbReference type="Proteomes" id="UP000887577">
    <property type="component" value="Unplaced"/>
</dbReference>
<comment type="similarity">
    <text evidence="2">Belongs to the TMEM201 family.</text>
</comment>
<organism evidence="8 9">
    <name type="scientific">Panagrolaimus superbus</name>
    <dbReference type="NCBI Taxonomy" id="310955"/>
    <lineage>
        <taxon>Eukaryota</taxon>
        <taxon>Metazoa</taxon>
        <taxon>Ecdysozoa</taxon>
        <taxon>Nematoda</taxon>
        <taxon>Chromadorea</taxon>
        <taxon>Rhabditida</taxon>
        <taxon>Tylenchina</taxon>
        <taxon>Panagrolaimomorpha</taxon>
        <taxon>Panagrolaimoidea</taxon>
        <taxon>Panagrolaimidae</taxon>
        <taxon>Panagrolaimus</taxon>
    </lineage>
</organism>
<dbReference type="GO" id="GO:0005521">
    <property type="term" value="F:lamin binding"/>
    <property type="evidence" value="ECO:0007669"/>
    <property type="project" value="TreeGrafter"/>
</dbReference>
<dbReference type="AlphaFoldDB" id="A0A914Y5A7"/>
<comment type="subcellular location">
    <subcellularLocation>
        <location evidence="1">Nucleus inner membrane</location>
        <topology evidence="1">Multi-pass membrane protein</topology>
    </subcellularLocation>
</comment>
<dbReference type="Pfam" id="PF09779">
    <property type="entry name" value="Ima1_N"/>
    <property type="match status" value="1"/>
</dbReference>
<sequence length="221" mass="25552">MKKPSAKKSQFTTFPSTNGLCEMCNQKQSVIIERLNKFEAIDERQYFEEYERYKTKLNQQYSLCPQCQEYTEQKLQSVNEMYLPKPKPVKKASVFSKPFESRNVAIPKSNAPSVISERAESIFSQYQRAPSVYSAASSRTPSIFSQQTRATSLFSEPIRTPAFIRISSSKTPSIASGFSYKTKKSEFPLILHEEEEDSPKKKSHDHENRRRKFFFLLDGLL</sequence>